<reference evidence="3 4" key="1">
    <citation type="submission" date="2019-07" db="EMBL/GenBank/DDBJ databases">
        <title>Genomic Encyclopedia of Type Strains, Phase I: the one thousand microbial genomes (KMG-I) project.</title>
        <authorList>
            <person name="Kyrpides N."/>
        </authorList>
    </citation>
    <scope>NUCLEOTIDE SEQUENCE [LARGE SCALE GENOMIC DNA]</scope>
    <source>
        <strain evidence="3 4">DSM 13558</strain>
    </source>
</reference>
<dbReference type="GO" id="GO:0004081">
    <property type="term" value="F:bis(5'-nucleosyl)-tetraphosphatase (asymmetrical) activity"/>
    <property type="evidence" value="ECO:0007669"/>
    <property type="project" value="TreeGrafter"/>
</dbReference>
<dbReference type="GO" id="GO:0006167">
    <property type="term" value="P:AMP biosynthetic process"/>
    <property type="evidence" value="ECO:0007669"/>
    <property type="project" value="TreeGrafter"/>
</dbReference>
<dbReference type="PROSITE" id="PS51462">
    <property type="entry name" value="NUDIX"/>
    <property type="match status" value="1"/>
</dbReference>
<dbReference type="InterPro" id="IPR051325">
    <property type="entry name" value="Nudix_hydrolase_domain"/>
</dbReference>
<feature type="domain" description="Nudix hydrolase" evidence="2">
    <location>
        <begin position="2"/>
        <end position="134"/>
    </location>
</feature>
<dbReference type="SUPFAM" id="SSF55811">
    <property type="entry name" value="Nudix"/>
    <property type="match status" value="1"/>
</dbReference>
<dbReference type="InterPro" id="IPR000086">
    <property type="entry name" value="NUDIX_hydrolase_dom"/>
</dbReference>
<dbReference type="CDD" id="cd03673">
    <property type="entry name" value="NUDIX_Ap6A_hydrolase"/>
    <property type="match status" value="1"/>
</dbReference>
<evidence type="ECO:0000313" key="3">
    <source>
        <dbReference type="EMBL" id="TWH78655.1"/>
    </source>
</evidence>
<evidence type="ECO:0000313" key="4">
    <source>
        <dbReference type="Proteomes" id="UP000315343"/>
    </source>
</evidence>
<name>A0A562J6U9_9FIRM</name>
<evidence type="ECO:0000256" key="1">
    <source>
        <dbReference type="ARBA" id="ARBA00022801"/>
    </source>
</evidence>
<dbReference type="Proteomes" id="UP000315343">
    <property type="component" value="Unassembled WGS sequence"/>
</dbReference>
<accession>A0A562J6U9</accession>
<dbReference type="GO" id="GO:0006754">
    <property type="term" value="P:ATP biosynthetic process"/>
    <property type="evidence" value="ECO:0007669"/>
    <property type="project" value="TreeGrafter"/>
</dbReference>
<dbReference type="PANTHER" id="PTHR21340:SF0">
    <property type="entry name" value="BIS(5'-NUCLEOSYL)-TETRAPHOSPHATASE [ASYMMETRICAL]"/>
    <property type="match status" value="1"/>
</dbReference>
<dbReference type="AlphaFoldDB" id="A0A562J6U9"/>
<keyword evidence="4" id="KW-1185">Reference proteome</keyword>
<sequence length="141" mass="16784">MIEEVSAGGIVFFKNSILMLKKFNGDWVLPKGRVEENETLKETALREVFEETRAKVTTIKYLGKINYEFNRTSYMDRVHINKEVHWYLMMARNMNCTAQKNEGFVEAKYLPFERSLIIARYDDERKIIKKAVEDIKFHCYK</sequence>
<gene>
    <name evidence="3" type="ORF">LY60_02682</name>
</gene>
<dbReference type="InterPro" id="IPR020084">
    <property type="entry name" value="NUDIX_hydrolase_CS"/>
</dbReference>
<proteinExistence type="predicted"/>
<dbReference type="EMBL" id="VLKH01000008">
    <property type="protein sequence ID" value="TWH78655.1"/>
    <property type="molecule type" value="Genomic_DNA"/>
</dbReference>
<dbReference type="PANTHER" id="PTHR21340">
    <property type="entry name" value="DIADENOSINE 5,5-P1,P4-TETRAPHOSPHATE PYROPHOSPHOHYDROLASE MUTT"/>
    <property type="match status" value="1"/>
</dbReference>
<dbReference type="Pfam" id="PF00293">
    <property type="entry name" value="NUDIX"/>
    <property type="match status" value="1"/>
</dbReference>
<dbReference type="PROSITE" id="PS00893">
    <property type="entry name" value="NUDIX_BOX"/>
    <property type="match status" value="1"/>
</dbReference>
<organism evidence="3 4">
    <name type="scientific">Sedimentibacter saalensis</name>
    <dbReference type="NCBI Taxonomy" id="130788"/>
    <lineage>
        <taxon>Bacteria</taxon>
        <taxon>Bacillati</taxon>
        <taxon>Bacillota</taxon>
        <taxon>Tissierellia</taxon>
        <taxon>Sedimentibacter</taxon>
    </lineage>
</organism>
<protein>
    <submittedName>
        <fullName evidence="3">NUDIX domain-containing protein</fullName>
    </submittedName>
</protein>
<dbReference type="RefSeq" id="WP_019228361.1">
    <property type="nucleotide sequence ID" value="NZ_DAMBUX010000002.1"/>
</dbReference>
<comment type="caution">
    <text evidence="3">The sequence shown here is derived from an EMBL/GenBank/DDBJ whole genome shotgun (WGS) entry which is preliminary data.</text>
</comment>
<dbReference type="InterPro" id="IPR015797">
    <property type="entry name" value="NUDIX_hydrolase-like_dom_sf"/>
</dbReference>
<dbReference type="OrthoDB" id="9816289at2"/>
<dbReference type="Gene3D" id="3.90.79.10">
    <property type="entry name" value="Nucleoside Triphosphate Pyrophosphohydrolase"/>
    <property type="match status" value="1"/>
</dbReference>
<keyword evidence="1" id="KW-0378">Hydrolase</keyword>
<evidence type="ECO:0000259" key="2">
    <source>
        <dbReference type="PROSITE" id="PS51462"/>
    </source>
</evidence>